<dbReference type="AlphaFoldDB" id="A0A699TYB0"/>
<proteinExistence type="predicted"/>
<name>A0A699TYB0_TANCI</name>
<feature type="non-terminal residue" evidence="1">
    <location>
        <position position="1"/>
    </location>
</feature>
<dbReference type="EMBL" id="BKCJ011276309">
    <property type="protein sequence ID" value="GFD13999.1"/>
    <property type="molecule type" value="Genomic_DNA"/>
</dbReference>
<organism evidence="1">
    <name type="scientific">Tanacetum cinerariifolium</name>
    <name type="common">Dalmatian daisy</name>
    <name type="synonym">Chrysanthemum cinerariifolium</name>
    <dbReference type="NCBI Taxonomy" id="118510"/>
    <lineage>
        <taxon>Eukaryota</taxon>
        <taxon>Viridiplantae</taxon>
        <taxon>Streptophyta</taxon>
        <taxon>Embryophyta</taxon>
        <taxon>Tracheophyta</taxon>
        <taxon>Spermatophyta</taxon>
        <taxon>Magnoliopsida</taxon>
        <taxon>eudicotyledons</taxon>
        <taxon>Gunneridae</taxon>
        <taxon>Pentapetalae</taxon>
        <taxon>asterids</taxon>
        <taxon>campanulids</taxon>
        <taxon>Asterales</taxon>
        <taxon>Asteraceae</taxon>
        <taxon>Asteroideae</taxon>
        <taxon>Anthemideae</taxon>
        <taxon>Anthemidinae</taxon>
        <taxon>Tanacetum</taxon>
    </lineage>
</organism>
<evidence type="ECO:0000313" key="1">
    <source>
        <dbReference type="EMBL" id="GFD13999.1"/>
    </source>
</evidence>
<sequence length="118" mass="13382">AEESRADEPELAKLELDKLVLVKLEPEVGFDHVKLPGRIGFSHGCSLKDYGFLDSCFGSESSDFDCFGFDFGLDLVVQDNCMNDSLADYDYLEIGKNCLGRLPQHIRSECFQRWLDNH</sequence>
<reference evidence="1" key="1">
    <citation type="journal article" date="2019" name="Sci. Rep.">
        <title>Draft genome of Tanacetum cinerariifolium, the natural source of mosquito coil.</title>
        <authorList>
            <person name="Yamashiro T."/>
            <person name="Shiraishi A."/>
            <person name="Satake H."/>
            <person name="Nakayama K."/>
        </authorList>
    </citation>
    <scope>NUCLEOTIDE SEQUENCE</scope>
</reference>
<accession>A0A699TYB0</accession>
<comment type="caution">
    <text evidence="1">The sequence shown here is derived from an EMBL/GenBank/DDBJ whole genome shotgun (WGS) entry which is preliminary data.</text>
</comment>
<protein>
    <submittedName>
        <fullName evidence="1">Uncharacterized protein</fullName>
    </submittedName>
</protein>
<gene>
    <name evidence="1" type="ORF">Tci_885968</name>
</gene>